<evidence type="ECO:0000256" key="3">
    <source>
        <dbReference type="ARBA" id="ARBA00023315"/>
    </source>
</evidence>
<evidence type="ECO:0000313" key="6">
    <source>
        <dbReference type="Proteomes" id="UP000199372"/>
    </source>
</evidence>
<dbReference type="GO" id="GO:0030163">
    <property type="term" value="P:protein catabolic process"/>
    <property type="evidence" value="ECO:0007669"/>
    <property type="project" value="UniProtKB-UniRule"/>
</dbReference>
<dbReference type="HAMAP" id="MF_00688">
    <property type="entry name" value="Leu_Phe_trans"/>
    <property type="match status" value="1"/>
</dbReference>
<sequence length="213" mass="23744">MQRISPDLLVQAYAQGVFPMADSRESADVFWVDPQLRGVLPLDGFHLSRSLRRTIRRAPFDISFDRDFDGVIAGCADRDETWINDEIAASYGLLHRSGLAHSIELWDEDGALAGGVYGVSLGAAFFGESMFSRRRDASKIALAYLVDRLQSCGYRLFDTQFITPHLASLGGVEISRAEYRKRLAAALSERAQFRADLPIPTPDQLVQRMTQTS</sequence>
<keyword evidence="2 4" id="KW-0808">Transferase</keyword>
<gene>
    <name evidence="4" type="primary">aat</name>
    <name evidence="5" type="ORF">SAMN04488011_10735</name>
</gene>
<dbReference type="Gene3D" id="3.40.630.70">
    <property type="entry name" value="Leucyl/phenylalanyl-tRNA-protein transferase, C-terminal domain"/>
    <property type="match status" value="1"/>
</dbReference>
<comment type="subcellular location">
    <subcellularLocation>
        <location evidence="4">Cytoplasm</location>
    </subcellularLocation>
</comment>
<dbReference type="PANTHER" id="PTHR30098">
    <property type="entry name" value="LEUCYL/PHENYLALANYL-TRNA--PROTEIN TRANSFERASE"/>
    <property type="match status" value="1"/>
</dbReference>
<dbReference type="SUPFAM" id="SSF55729">
    <property type="entry name" value="Acyl-CoA N-acyltransferases (Nat)"/>
    <property type="match status" value="1"/>
</dbReference>
<dbReference type="Proteomes" id="UP000199372">
    <property type="component" value="Unassembled WGS sequence"/>
</dbReference>
<dbReference type="GO" id="GO:0008914">
    <property type="term" value="F:leucyl-tRNA--protein transferase activity"/>
    <property type="evidence" value="ECO:0007669"/>
    <property type="project" value="UniProtKB-UniRule"/>
</dbReference>
<dbReference type="AlphaFoldDB" id="A0A1H8K0L0"/>
<name>A0A1H8K0L0_9RHOB</name>
<dbReference type="GO" id="GO:0005737">
    <property type="term" value="C:cytoplasm"/>
    <property type="evidence" value="ECO:0007669"/>
    <property type="project" value="UniProtKB-SubCell"/>
</dbReference>
<keyword evidence="6" id="KW-1185">Reference proteome</keyword>
<comment type="function">
    <text evidence="4">Functions in the N-end rule pathway of protein degradation where it conjugates Leu, Phe and, less efficiently, Met from aminoacyl-tRNAs to the N-termini of proteins containing an N-terminal arginine or lysine.</text>
</comment>
<evidence type="ECO:0000313" key="5">
    <source>
        <dbReference type="EMBL" id="SEN86321.1"/>
    </source>
</evidence>
<protein>
    <recommendedName>
        <fullName evidence="4">Leucyl/phenylalanyl-tRNA--protein transferase</fullName>
        <ecNumber evidence="4">2.3.2.6</ecNumber>
    </recommendedName>
    <alternativeName>
        <fullName evidence="4">L/F-transferase</fullName>
    </alternativeName>
    <alternativeName>
        <fullName evidence="4">Leucyltransferase</fullName>
    </alternativeName>
    <alternativeName>
        <fullName evidence="4">Phenyalanyltransferase</fullName>
    </alternativeName>
</protein>
<evidence type="ECO:0000256" key="1">
    <source>
        <dbReference type="ARBA" id="ARBA00022490"/>
    </source>
</evidence>
<dbReference type="FunFam" id="3.40.630.70:FF:000001">
    <property type="entry name" value="Leucyl/phenylalanyl-tRNA--protein transferase"/>
    <property type="match status" value="1"/>
</dbReference>
<comment type="similarity">
    <text evidence="4">Belongs to the L/F-transferase family.</text>
</comment>
<comment type="catalytic activity">
    <reaction evidence="4">
        <text>N-terminal L-arginyl-[protein] + L-leucyl-tRNA(Leu) = N-terminal L-leucyl-L-arginyl-[protein] + tRNA(Leu) + H(+)</text>
        <dbReference type="Rhea" id="RHEA:50416"/>
        <dbReference type="Rhea" id="RHEA-COMP:9613"/>
        <dbReference type="Rhea" id="RHEA-COMP:9622"/>
        <dbReference type="Rhea" id="RHEA-COMP:12672"/>
        <dbReference type="Rhea" id="RHEA-COMP:12673"/>
        <dbReference type="ChEBI" id="CHEBI:15378"/>
        <dbReference type="ChEBI" id="CHEBI:64719"/>
        <dbReference type="ChEBI" id="CHEBI:78442"/>
        <dbReference type="ChEBI" id="CHEBI:78494"/>
        <dbReference type="ChEBI" id="CHEBI:133044"/>
        <dbReference type="EC" id="2.3.2.6"/>
    </reaction>
</comment>
<dbReference type="EMBL" id="FOCM01000007">
    <property type="protein sequence ID" value="SEN86321.1"/>
    <property type="molecule type" value="Genomic_DNA"/>
</dbReference>
<accession>A0A1H8K0L0</accession>
<dbReference type="Pfam" id="PF03588">
    <property type="entry name" value="Leu_Phe_trans"/>
    <property type="match status" value="1"/>
</dbReference>
<dbReference type="InterPro" id="IPR004616">
    <property type="entry name" value="Leu/Phe-tRNA_Trfase"/>
</dbReference>
<proteinExistence type="inferred from homology"/>
<evidence type="ECO:0000256" key="2">
    <source>
        <dbReference type="ARBA" id="ARBA00022679"/>
    </source>
</evidence>
<organism evidence="5 6">
    <name type="scientific">Palleronia pelagia</name>
    <dbReference type="NCBI Taxonomy" id="387096"/>
    <lineage>
        <taxon>Bacteria</taxon>
        <taxon>Pseudomonadati</taxon>
        <taxon>Pseudomonadota</taxon>
        <taxon>Alphaproteobacteria</taxon>
        <taxon>Rhodobacterales</taxon>
        <taxon>Roseobacteraceae</taxon>
        <taxon>Palleronia</taxon>
    </lineage>
</organism>
<dbReference type="PANTHER" id="PTHR30098:SF2">
    <property type="entry name" value="LEUCYL_PHENYLALANYL-TRNA--PROTEIN TRANSFERASE"/>
    <property type="match status" value="1"/>
</dbReference>
<dbReference type="NCBIfam" id="TIGR00667">
    <property type="entry name" value="aat"/>
    <property type="match status" value="1"/>
</dbReference>
<reference evidence="6" key="1">
    <citation type="submission" date="2016-10" db="EMBL/GenBank/DDBJ databases">
        <authorList>
            <person name="Varghese N."/>
            <person name="Submissions S."/>
        </authorList>
    </citation>
    <scope>NUCLEOTIDE SEQUENCE [LARGE SCALE GENOMIC DNA]</scope>
    <source>
        <strain evidence="6">DSM 26893</strain>
    </source>
</reference>
<comment type="catalytic activity">
    <reaction evidence="4">
        <text>L-phenylalanyl-tRNA(Phe) + an N-terminal L-alpha-aminoacyl-[protein] = an N-terminal L-phenylalanyl-L-alpha-aminoacyl-[protein] + tRNA(Phe)</text>
        <dbReference type="Rhea" id="RHEA:43632"/>
        <dbReference type="Rhea" id="RHEA-COMP:9668"/>
        <dbReference type="Rhea" id="RHEA-COMP:9699"/>
        <dbReference type="Rhea" id="RHEA-COMP:10636"/>
        <dbReference type="Rhea" id="RHEA-COMP:10637"/>
        <dbReference type="ChEBI" id="CHEBI:78442"/>
        <dbReference type="ChEBI" id="CHEBI:78531"/>
        <dbReference type="ChEBI" id="CHEBI:78597"/>
        <dbReference type="ChEBI" id="CHEBI:83561"/>
        <dbReference type="EC" id="2.3.2.6"/>
    </reaction>
</comment>
<keyword evidence="1 4" id="KW-0963">Cytoplasm</keyword>
<dbReference type="EC" id="2.3.2.6" evidence="4"/>
<dbReference type="InterPro" id="IPR016181">
    <property type="entry name" value="Acyl_CoA_acyltransferase"/>
</dbReference>
<dbReference type="InterPro" id="IPR042203">
    <property type="entry name" value="Leu/Phe-tRNA_Trfase_C"/>
</dbReference>
<keyword evidence="3 4" id="KW-0012">Acyltransferase</keyword>
<evidence type="ECO:0000256" key="4">
    <source>
        <dbReference type="HAMAP-Rule" id="MF_00688"/>
    </source>
</evidence>
<comment type="catalytic activity">
    <reaction evidence="4">
        <text>N-terminal L-lysyl-[protein] + L-leucyl-tRNA(Leu) = N-terminal L-leucyl-L-lysyl-[protein] + tRNA(Leu) + H(+)</text>
        <dbReference type="Rhea" id="RHEA:12340"/>
        <dbReference type="Rhea" id="RHEA-COMP:9613"/>
        <dbReference type="Rhea" id="RHEA-COMP:9622"/>
        <dbReference type="Rhea" id="RHEA-COMP:12670"/>
        <dbReference type="Rhea" id="RHEA-COMP:12671"/>
        <dbReference type="ChEBI" id="CHEBI:15378"/>
        <dbReference type="ChEBI" id="CHEBI:65249"/>
        <dbReference type="ChEBI" id="CHEBI:78442"/>
        <dbReference type="ChEBI" id="CHEBI:78494"/>
        <dbReference type="ChEBI" id="CHEBI:133043"/>
        <dbReference type="EC" id="2.3.2.6"/>
    </reaction>
</comment>
<dbReference type="RefSeq" id="WP_073129085.1">
    <property type="nucleotide sequence ID" value="NZ_FOCM01000007.1"/>
</dbReference>
<dbReference type="OrthoDB" id="9790282at2"/>